<organism evidence="2 3">
    <name type="scientific">Pedobacter kyungheensis</name>
    <dbReference type="NCBI Taxonomy" id="1069985"/>
    <lineage>
        <taxon>Bacteria</taxon>
        <taxon>Pseudomonadati</taxon>
        <taxon>Bacteroidota</taxon>
        <taxon>Sphingobacteriia</taxon>
        <taxon>Sphingobacteriales</taxon>
        <taxon>Sphingobacteriaceae</taxon>
        <taxon>Pedobacter</taxon>
    </lineage>
</organism>
<evidence type="ECO:0000259" key="1">
    <source>
        <dbReference type="PROSITE" id="PS51186"/>
    </source>
</evidence>
<keyword evidence="2" id="KW-0808">Transferase</keyword>
<feature type="domain" description="N-acetyltransferase" evidence="1">
    <location>
        <begin position="8"/>
        <end position="150"/>
    </location>
</feature>
<dbReference type="GO" id="GO:0016747">
    <property type="term" value="F:acyltransferase activity, transferring groups other than amino-acyl groups"/>
    <property type="evidence" value="ECO:0007669"/>
    <property type="project" value="InterPro"/>
</dbReference>
<dbReference type="SUPFAM" id="SSF55729">
    <property type="entry name" value="Acyl-CoA N-acyltransferases (Nat)"/>
    <property type="match status" value="1"/>
</dbReference>
<protein>
    <submittedName>
        <fullName evidence="2">GNAT family acetyltransferase</fullName>
    </submittedName>
</protein>
<dbReference type="InterPro" id="IPR000182">
    <property type="entry name" value="GNAT_dom"/>
</dbReference>
<sequence length="150" mass="16906">MKYHTLVKAFCDLSPDELYQIMRLRIEVFVIEQKCFYQDADNKDQHCHHLMLFKDNELVAYARIVPAGLSFEEASIGRVITSAQVRGTGAGKVLMEAAMQTCRQIFGNVSIRIGAQTYAKAFYATLGFEASGDEFMEDGIPHIEMVAYPL</sequence>
<dbReference type="CDD" id="cd04301">
    <property type="entry name" value="NAT_SF"/>
    <property type="match status" value="1"/>
</dbReference>
<gene>
    <name evidence="2" type="ORF">OC25_23370</name>
</gene>
<proteinExistence type="predicted"/>
<keyword evidence="3" id="KW-1185">Reference proteome</keyword>
<dbReference type="PROSITE" id="PS51186">
    <property type="entry name" value="GNAT"/>
    <property type="match status" value="1"/>
</dbReference>
<dbReference type="AlphaFoldDB" id="A0A0C1D2H7"/>
<dbReference type="Gene3D" id="3.40.630.30">
    <property type="match status" value="1"/>
</dbReference>
<reference evidence="2 3" key="1">
    <citation type="submission" date="2014-10" db="EMBL/GenBank/DDBJ databases">
        <title>Pedobacter Kyungheensis.</title>
        <authorList>
            <person name="Anderson B.M."/>
            <person name="Newman J.D."/>
        </authorList>
    </citation>
    <scope>NUCLEOTIDE SEQUENCE [LARGE SCALE GENOMIC DNA]</scope>
    <source>
        <strain evidence="2 3">KACC 16221</strain>
    </source>
</reference>
<dbReference type="Proteomes" id="UP000031246">
    <property type="component" value="Unassembled WGS sequence"/>
</dbReference>
<comment type="caution">
    <text evidence="2">The sequence shown here is derived from an EMBL/GenBank/DDBJ whole genome shotgun (WGS) entry which is preliminary data.</text>
</comment>
<evidence type="ECO:0000313" key="3">
    <source>
        <dbReference type="Proteomes" id="UP000031246"/>
    </source>
</evidence>
<dbReference type="EMBL" id="JSYN01000035">
    <property type="protein sequence ID" value="KIA91081.1"/>
    <property type="molecule type" value="Genomic_DNA"/>
</dbReference>
<evidence type="ECO:0000313" key="2">
    <source>
        <dbReference type="EMBL" id="KIA91081.1"/>
    </source>
</evidence>
<dbReference type="Pfam" id="PF13673">
    <property type="entry name" value="Acetyltransf_10"/>
    <property type="match status" value="1"/>
</dbReference>
<dbReference type="OrthoDB" id="9796171at2"/>
<accession>A0A0C1D2H7</accession>
<name>A0A0C1D2H7_9SPHI</name>
<dbReference type="InterPro" id="IPR016181">
    <property type="entry name" value="Acyl_CoA_acyltransferase"/>
</dbReference>
<dbReference type="RefSeq" id="WP_039481603.1">
    <property type="nucleotide sequence ID" value="NZ_JSYN01000035.1"/>
</dbReference>